<proteinExistence type="predicted"/>
<dbReference type="EMBL" id="FCOW01000004">
    <property type="protein sequence ID" value="CVK18476.1"/>
    <property type="molecule type" value="Genomic_DNA"/>
</dbReference>
<name>A0ABP2C4N2_9FIRM</name>
<comment type="caution">
    <text evidence="1">The sequence shown here is derived from an EMBL/GenBank/DDBJ whole genome shotgun (WGS) entry which is preliminary data.</text>
</comment>
<dbReference type="Proteomes" id="UP000245702">
    <property type="component" value="Unassembled WGS sequence"/>
</dbReference>
<sequence>MIKYPHTTEANSMPTPLCHGCQHFEADPHNKPCAECRGLYPKSSKNFYSKKNGW</sequence>
<keyword evidence="2" id="KW-1185">Reference proteome</keyword>
<evidence type="ECO:0000313" key="2">
    <source>
        <dbReference type="Proteomes" id="UP000245702"/>
    </source>
</evidence>
<gene>
    <name evidence="1" type="ORF">SSPH_01114</name>
</gene>
<reference evidence="1 2" key="1">
    <citation type="submission" date="2016-01" db="EMBL/GenBank/DDBJ databases">
        <authorList>
            <person name="Brown R."/>
        </authorList>
    </citation>
    <scope>NUCLEOTIDE SEQUENCE [LARGE SCALE GENOMIC DNA]</scope>
    <source>
        <strain evidence="1">Sporomusa sphaeroides DSM 2875</strain>
    </source>
</reference>
<evidence type="ECO:0008006" key="3">
    <source>
        <dbReference type="Google" id="ProtNLM"/>
    </source>
</evidence>
<evidence type="ECO:0000313" key="1">
    <source>
        <dbReference type="EMBL" id="CVK18476.1"/>
    </source>
</evidence>
<accession>A0ABP2C4N2</accession>
<protein>
    <recommendedName>
        <fullName evidence="3">Rubrerythrin-like domain-containing protein</fullName>
    </recommendedName>
</protein>
<organism evidence="1 2">
    <name type="scientific">Sporomusa sphaeroides DSM 2875</name>
    <dbReference type="NCBI Taxonomy" id="1337886"/>
    <lineage>
        <taxon>Bacteria</taxon>
        <taxon>Bacillati</taxon>
        <taxon>Bacillota</taxon>
        <taxon>Negativicutes</taxon>
        <taxon>Selenomonadales</taxon>
        <taxon>Sporomusaceae</taxon>
        <taxon>Sporomusa</taxon>
    </lineage>
</organism>